<dbReference type="GO" id="GO:0008076">
    <property type="term" value="C:voltage-gated potassium channel complex"/>
    <property type="evidence" value="ECO:0007669"/>
    <property type="project" value="InterPro"/>
</dbReference>
<feature type="transmembrane region" description="Helical" evidence="12">
    <location>
        <begin position="101"/>
        <end position="129"/>
    </location>
</feature>
<dbReference type="GO" id="GO:0001508">
    <property type="term" value="P:action potential"/>
    <property type="evidence" value="ECO:0007669"/>
    <property type="project" value="TreeGrafter"/>
</dbReference>
<evidence type="ECO:0000256" key="7">
    <source>
        <dbReference type="ARBA" id="ARBA00022958"/>
    </source>
</evidence>
<dbReference type="Pfam" id="PF00520">
    <property type="entry name" value="Ion_trans"/>
    <property type="match status" value="1"/>
</dbReference>
<dbReference type="PANTHER" id="PTHR11537">
    <property type="entry name" value="VOLTAGE-GATED POTASSIUM CHANNEL"/>
    <property type="match status" value="1"/>
</dbReference>
<dbReference type="InterPro" id="IPR027359">
    <property type="entry name" value="Volt_channel_dom_sf"/>
</dbReference>
<keyword evidence="8 12" id="KW-1133">Transmembrane helix</keyword>
<feature type="transmembrane region" description="Helical" evidence="12">
    <location>
        <begin position="222"/>
        <end position="246"/>
    </location>
</feature>
<keyword evidence="3" id="KW-0633">Potassium transport</keyword>
<feature type="domain" description="Ion transport" evidence="13">
    <location>
        <begin position="27"/>
        <end position="252"/>
    </location>
</feature>
<keyword evidence="10 12" id="KW-0472">Membrane</keyword>
<evidence type="ECO:0000256" key="9">
    <source>
        <dbReference type="ARBA" id="ARBA00023065"/>
    </source>
</evidence>
<keyword evidence="9" id="KW-0406">Ion transport</keyword>
<evidence type="ECO:0000256" key="5">
    <source>
        <dbReference type="ARBA" id="ARBA00022826"/>
    </source>
</evidence>
<evidence type="ECO:0000256" key="6">
    <source>
        <dbReference type="ARBA" id="ARBA00022882"/>
    </source>
</evidence>
<gene>
    <name evidence="14" type="ORF">H3309_02730</name>
</gene>
<dbReference type="InterPro" id="IPR028325">
    <property type="entry name" value="VG_K_chnl"/>
</dbReference>
<dbReference type="PANTHER" id="PTHR11537:SF254">
    <property type="entry name" value="POTASSIUM VOLTAGE-GATED CHANNEL PROTEIN SHAB"/>
    <property type="match status" value="1"/>
</dbReference>
<comment type="subcellular location">
    <subcellularLocation>
        <location evidence="1">Membrane</location>
        <topology evidence="1">Multi-pass membrane protein</topology>
    </subcellularLocation>
</comment>
<accession>A0A7G5IJ95</accession>
<evidence type="ECO:0000259" key="13">
    <source>
        <dbReference type="Pfam" id="PF00520"/>
    </source>
</evidence>
<proteinExistence type="predicted"/>
<dbReference type="InterPro" id="IPR005821">
    <property type="entry name" value="Ion_trans_dom"/>
</dbReference>
<dbReference type="Gene3D" id="1.20.120.350">
    <property type="entry name" value="Voltage-gated potassium channels. Chain C"/>
    <property type="match status" value="1"/>
</dbReference>
<keyword evidence="5" id="KW-0631">Potassium channel</keyword>
<keyword evidence="4 12" id="KW-0812">Transmembrane</keyword>
<keyword evidence="15" id="KW-1185">Reference proteome</keyword>
<dbReference type="Gene3D" id="1.10.287.70">
    <property type="match status" value="1"/>
</dbReference>
<evidence type="ECO:0000313" key="14">
    <source>
        <dbReference type="EMBL" id="QMW23437.1"/>
    </source>
</evidence>
<dbReference type="Proteomes" id="UP000515292">
    <property type="component" value="Chromosome"/>
</dbReference>
<dbReference type="AlphaFoldDB" id="A0A7G5IJ95"/>
<keyword evidence="11" id="KW-0407">Ion channel</keyword>
<protein>
    <submittedName>
        <fullName evidence="14">Ion transporter</fullName>
    </submittedName>
</protein>
<evidence type="ECO:0000256" key="4">
    <source>
        <dbReference type="ARBA" id="ARBA00022692"/>
    </source>
</evidence>
<dbReference type="KEGG" id="sand:H3309_02730"/>
<keyword evidence="7" id="KW-0630">Potassium</keyword>
<evidence type="ECO:0000256" key="10">
    <source>
        <dbReference type="ARBA" id="ARBA00023136"/>
    </source>
</evidence>
<sequence length="258" mass="28508">MASERPGWRAGLYRLLDPRARKQPGLSWLNRLIVVLIVLAATLAVIDTETAISNAHRAFFATADLVFALLFLLEYVARLWVAKENPHYAGKRWPALRYALSPAAIIDLLAILPTLLAWAGGGFVVLRLVRVMRLVRLAKLGRFSRAWLYISEAVWSRRTELQLTLAFGLSAMLLSATALYWAEGQVQPDKFGSIPRALWWSVVTLTTVGYGDVYPETVVGKFVAAVVAIIAIGLIALPTGILAAAFSEAVQRHKDDER</sequence>
<organism evidence="14 15">
    <name type="scientific">Sandaracinobacteroides saxicola</name>
    <dbReference type="NCBI Taxonomy" id="2759707"/>
    <lineage>
        <taxon>Bacteria</taxon>
        <taxon>Pseudomonadati</taxon>
        <taxon>Pseudomonadota</taxon>
        <taxon>Alphaproteobacteria</taxon>
        <taxon>Sphingomonadales</taxon>
        <taxon>Sphingosinicellaceae</taxon>
        <taxon>Sandaracinobacteroides</taxon>
    </lineage>
</organism>
<keyword evidence="6" id="KW-0851">Voltage-gated channel</keyword>
<dbReference type="RefSeq" id="WP_182297260.1">
    <property type="nucleotide sequence ID" value="NZ_CP059851.1"/>
</dbReference>
<feature type="transmembrane region" description="Helical" evidence="12">
    <location>
        <begin position="28"/>
        <end position="46"/>
    </location>
</feature>
<keyword evidence="2" id="KW-0813">Transport</keyword>
<evidence type="ECO:0000256" key="3">
    <source>
        <dbReference type="ARBA" id="ARBA00022538"/>
    </source>
</evidence>
<name>A0A7G5IJ95_9SPHN</name>
<evidence type="ECO:0000256" key="2">
    <source>
        <dbReference type="ARBA" id="ARBA00022448"/>
    </source>
</evidence>
<evidence type="ECO:0000313" key="15">
    <source>
        <dbReference type="Proteomes" id="UP000515292"/>
    </source>
</evidence>
<dbReference type="GO" id="GO:0005249">
    <property type="term" value="F:voltage-gated potassium channel activity"/>
    <property type="evidence" value="ECO:0007669"/>
    <property type="project" value="InterPro"/>
</dbReference>
<feature type="transmembrane region" description="Helical" evidence="12">
    <location>
        <begin position="163"/>
        <end position="182"/>
    </location>
</feature>
<dbReference type="SUPFAM" id="SSF81324">
    <property type="entry name" value="Voltage-gated potassium channels"/>
    <property type="match status" value="1"/>
</dbReference>
<evidence type="ECO:0000256" key="11">
    <source>
        <dbReference type="ARBA" id="ARBA00023303"/>
    </source>
</evidence>
<evidence type="ECO:0000256" key="12">
    <source>
        <dbReference type="SAM" id="Phobius"/>
    </source>
</evidence>
<evidence type="ECO:0000256" key="8">
    <source>
        <dbReference type="ARBA" id="ARBA00022989"/>
    </source>
</evidence>
<dbReference type="PRINTS" id="PR00169">
    <property type="entry name" value="KCHANNEL"/>
</dbReference>
<feature type="transmembrane region" description="Helical" evidence="12">
    <location>
        <begin position="58"/>
        <end position="81"/>
    </location>
</feature>
<dbReference type="EMBL" id="CP059851">
    <property type="protein sequence ID" value="QMW23437.1"/>
    <property type="molecule type" value="Genomic_DNA"/>
</dbReference>
<reference evidence="14 15" key="1">
    <citation type="submission" date="2020-07" db="EMBL/GenBank/DDBJ databases">
        <title>Complete genome sequence for Sandaracinobacter sp. M6.</title>
        <authorList>
            <person name="Tang Y."/>
            <person name="Liu Q."/>
            <person name="Guo Z."/>
            <person name="Lei P."/>
            <person name="Huang B."/>
        </authorList>
    </citation>
    <scope>NUCLEOTIDE SEQUENCE [LARGE SCALE GENOMIC DNA]</scope>
    <source>
        <strain evidence="14 15">M6</strain>
    </source>
</reference>
<evidence type="ECO:0000256" key="1">
    <source>
        <dbReference type="ARBA" id="ARBA00004141"/>
    </source>
</evidence>